<dbReference type="PANTHER" id="PTHR30250:SF29">
    <property type="entry name" value="POLYSACCHARIDE BIOSYNTHESIS PROTEIN C-TERMINAL DOMAIN-CONTAINING PROTEIN"/>
    <property type="match status" value="1"/>
</dbReference>
<dbReference type="InterPro" id="IPR050833">
    <property type="entry name" value="Poly_Biosynth_Transport"/>
</dbReference>
<feature type="transmembrane region" description="Helical" evidence="6">
    <location>
        <begin position="448"/>
        <end position="470"/>
    </location>
</feature>
<proteinExistence type="predicted"/>
<name>A0ABW8ICT5_9BACI</name>
<feature type="transmembrane region" description="Helical" evidence="6">
    <location>
        <begin position="183"/>
        <end position="210"/>
    </location>
</feature>
<dbReference type="RefSeq" id="WP_404318782.1">
    <property type="nucleotide sequence ID" value="NZ_JAUIYO010000018.1"/>
</dbReference>
<dbReference type="InterPro" id="IPR002797">
    <property type="entry name" value="Polysacc_synth"/>
</dbReference>
<keyword evidence="3 6" id="KW-0812">Transmembrane</keyword>
<keyword evidence="2" id="KW-1003">Cell membrane</keyword>
<dbReference type="Proteomes" id="UP001619911">
    <property type="component" value="Unassembled WGS sequence"/>
</dbReference>
<feature type="transmembrane region" description="Helical" evidence="6">
    <location>
        <begin position="482"/>
        <end position="504"/>
    </location>
</feature>
<feature type="transmembrane region" description="Helical" evidence="6">
    <location>
        <begin position="286"/>
        <end position="309"/>
    </location>
</feature>
<sequence length="528" mass="57424">MWSPKGKNTFMQGAAILTMAAIFVKILSAVYRVPFQNIVGDIGFYIYQQVYPFYGIAIALSTYGFPVIVSKLIAESMNDPQRRQEVISLSYYITSCTGVLLWAAVFFGSEIIAAVMGDRSLQTLLQITSFSFLFIPFLTVWRGVFQGEGNMMPTAVSQIVEQSVRVGAILLFSYVLIKKGASLYTAGAGALAGSIAGALAAVAVLFYFVRKGSLISKGKRRVKSSVTRKEIQVLFIQGAAICLSSMGMILFQLVDSLNVYQGLIKGGMGELEAKIAKGVYDRGQPLLQLGTTAAVALALTLVPLVTSAYRRNLYRELDNCIQLALKVSVTFGLAATAGLLNIMDMVNMMLFENSNGSFVLSVFCTSILFSSLVLTLTGILQGLGNDFFPAVAVLTGVVFKYIGNIMLIPLFGTFGAAAATVLSFSWMTAFLAFLLQKKWKTAFLKKEAAGKALLAAFCMTIVLQAWRWSIEYVLSSEANSRLAMTGIALSSVAVGAFVFIYIILKVKLFTEEELQQIPFGSRLSRRTK</sequence>
<evidence type="ECO:0000256" key="2">
    <source>
        <dbReference type="ARBA" id="ARBA00022475"/>
    </source>
</evidence>
<feature type="transmembrane region" description="Helical" evidence="6">
    <location>
        <begin position="321"/>
        <end position="343"/>
    </location>
</feature>
<comment type="caution">
    <text evidence="7">The sequence shown here is derived from an EMBL/GenBank/DDBJ whole genome shotgun (WGS) entry which is preliminary data.</text>
</comment>
<comment type="subcellular location">
    <subcellularLocation>
        <location evidence="1">Cell membrane</location>
        <topology evidence="1">Multi-pass membrane protein</topology>
    </subcellularLocation>
</comment>
<feature type="transmembrane region" description="Helical" evidence="6">
    <location>
        <begin position="414"/>
        <end position="436"/>
    </location>
</feature>
<feature type="transmembrane region" description="Helical" evidence="6">
    <location>
        <begin position="387"/>
        <end position="408"/>
    </location>
</feature>
<feature type="transmembrane region" description="Helical" evidence="6">
    <location>
        <begin position="123"/>
        <end position="144"/>
    </location>
</feature>
<keyword evidence="8" id="KW-1185">Reference proteome</keyword>
<dbReference type="Pfam" id="PF01943">
    <property type="entry name" value="Polysacc_synt"/>
    <property type="match status" value="1"/>
</dbReference>
<evidence type="ECO:0000313" key="7">
    <source>
        <dbReference type="EMBL" id="MFK2826958.1"/>
    </source>
</evidence>
<reference evidence="7 8" key="1">
    <citation type="submission" date="2023-07" db="EMBL/GenBank/DDBJ databases">
        <title>Bacillus lucianemedeirus sp. nov, a new species isolated from an immunobiological production facility.</title>
        <authorList>
            <person name="Costa L.V."/>
            <person name="Miranda R.V.S.L."/>
            <person name="Brandao M.L.L."/>
            <person name="Reis C.M.F."/>
            <person name="Frazao A.M."/>
            <person name="Cruz F.V."/>
            <person name="Baio P.V.P."/>
            <person name="Veras J.F.C."/>
            <person name="Ramos J.N."/>
            <person name="Vieira V."/>
        </authorList>
    </citation>
    <scope>NUCLEOTIDE SEQUENCE [LARGE SCALE GENOMIC DNA]</scope>
    <source>
        <strain evidence="7 8">B190/17</strain>
    </source>
</reference>
<dbReference type="PIRSF" id="PIRSF038958">
    <property type="entry name" value="PG_synth_SpoVB"/>
    <property type="match status" value="1"/>
</dbReference>
<feature type="transmembrane region" description="Helical" evidence="6">
    <location>
        <begin position="89"/>
        <end position="117"/>
    </location>
</feature>
<dbReference type="PANTHER" id="PTHR30250">
    <property type="entry name" value="PST FAMILY PREDICTED COLANIC ACID TRANSPORTER"/>
    <property type="match status" value="1"/>
</dbReference>
<keyword evidence="5 6" id="KW-0472">Membrane</keyword>
<protein>
    <submittedName>
        <fullName evidence="7">Polysaccharide biosynthesis protein</fullName>
    </submittedName>
</protein>
<evidence type="ECO:0000313" key="8">
    <source>
        <dbReference type="Proteomes" id="UP001619911"/>
    </source>
</evidence>
<dbReference type="CDD" id="cd13124">
    <property type="entry name" value="MATE_SpoVB_like"/>
    <property type="match status" value="1"/>
</dbReference>
<feature type="transmembrane region" description="Helical" evidence="6">
    <location>
        <begin position="358"/>
        <end position="380"/>
    </location>
</feature>
<gene>
    <name evidence="7" type="ORF">QYG89_14995</name>
</gene>
<feature type="transmembrane region" description="Helical" evidence="6">
    <location>
        <begin position="12"/>
        <end position="31"/>
    </location>
</feature>
<dbReference type="InterPro" id="IPR024923">
    <property type="entry name" value="PG_synth_SpoVB"/>
</dbReference>
<evidence type="ECO:0000256" key="6">
    <source>
        <dbReference type="SAM" id="Phobius"/>
    </source>
</evidence>
<evidence type="ECO:0000256" key="4">
    <source>
        <dbReference type="ARBA" id="ARBA00022989"/>
    </source>
</evidence>
<evidence type="ECO:0000256" key="3">
    <source>
        <dbReference type="ARBA" id="ARBA00022692"/>
    </source>
</evidence>
<feature type="transmembrane region" description="Helical" evidence="6">
    <location>
        <begin position="231"/>
        <end position="254"/>
    </location>
</feature>
<organism evidence="7 8">
    <name type="scientific">Bacillus lumedeiriae</name>
    <dbReference type="NCBI Taxonomy" id="3058829"/>
    <lineage>
        <taxon>Bacteria</taxon>
        <taxon>Bacillati</taxon>
        <taxon>Bacillota</taxon>
        <taxon>Bacilli</taxon>
        <taxon>Bacillales</taxon>
        <taxon>Bacillaceae</taxon>
        <taxon>Bacillus</taxon>
    </lineage>
</organism>
<evidence type="ECO:0000256" key="1">
    <source>
        <dbReference type="ARBA" id="ARBA00004651"/>
    </source>
</evidence>
<keyword evidence="4 6" id="KW-1133">Transmembrane helix</keyword>
<feature type="transmembrane region" description="Helical" evidence="6">
    <location>
        <begin position="156"/>
        <end position="177"/>
    </location>
</feature>
<feature type="transmembrane region" description="Helical" evidence="6">
    <location>
        <begin position="51"/>
        <end position="69"/>
    </location>
</feature>
<accession>A0ABW8ICT5</accession>
<evidence type="ECO:0000256" key="5">
    <source>
        <dbReference type="ARBA" id="ARBA00023136"/>
    </source>
</evidence>
<dbReference type="EMBL" id="JAUIYO010000018">
    <property type="protein sequence ID" value="MFK2826958.1"/>
    <property type="molecule type" value="Genomic_DNA"/>
</dbReference>